<evidence type="ECO:0000313" key="1">
    <source>
        <dbReference type="EMBL" id="RHZ76531.1"/>
    </source>
</evidence>
<protein>
    <submittedName>
        <fullName evidence="1">Uncharacterized protein</fullName>
    </submittedName>
</protein>
<gene>
    <name evidence="1" type="ORF">Glove_196g114</name>
</gene>
<dbReference type="AlphaFoldDB" id="A0A397IKS7"/>
<reference evidence="1 2" key="1">
    <citation type="submission" date="2018-08" db="EMBL/GenBank/DDBJ databases">
        <title>Genome and evolution of the arbuscular mycorrhizal fungus Diversispora epigaea (formerly Glomus versiforme) and its bacterial endosymbionts.</title>
        <authorList>
            <person name="Sun X."/>
            <person name="Fei Z."/>
            <person name="Harrison M."/>
        </authorList>
    </citation>
    <scope>NUCLEOTIDE SEQUENCE [LARGE SCALE GENOMIC DNA]</scope>
    <source>
        <strain evidence="1 2">IT104</strain>
    </source>
</reference>
<dbReference type="EMBL" id="PQFF01000184">
    <property type="protein sequence ID" value="RHZ76531.1"/>
    <property type="molecule type" value="Genomic_DNA"/>
</dbReference>
<organism evidence="1 2">
    <name type="scientific">Diversispora epigaea</name>
    <dbReference type="NCBI Taxonomy" id="1348612"/>
    <lineage>
        <taxon>Eukaryota</taxon>
        <taxon>Fungi</taxon>
        <taxon>Fungi incertae sedis</taxon>
        <taxon>Mucoromycota</taxon>
        <taxon>Glomeromycotina</taxon>
        <taxon>Glomeromycetes</taxon>
        <taxon>Diversisporales</taxon>
        <taxon>Diversisporaceae</taxon>
        <taxon>Diversispora</taxon>
    </lineage>
</organism>
<evidence type="ECO:0000313" key="2">
    <source>
        <dbReference type="Proteomes" id="UP000266861"/>
    </source>
</evidence>
<name>A0A397IKS7_9GLOM</name>
<dbReference type="Proteomes" id="UP000266861">
    <property type="component" value="Unassembled WGS sequence"/>
</dbReference>
<keyword evidence="2" id="KW-1185">Reference proteome</keyword>
<sequence>MSNKLQKNFCEKNCSPYFDKEFENTTTNKNHIRTFKYLKLLNTKTVCKLMVFPTQNEYWTIGKPIYMIQVVIKIMILTKTKEDCVGTNHNHSRINNNEWTTEKQKNCLKLRGDEILTRAIDLCEEKNDNIDGPIHNSMWTMEKGGSKMLSRYMDVSTKTKEDCVSTNHDHSCINNEWTTQKTEKFLKLRTKMNGQDHPRFGQLVIIIQLSLIKEWDNNAYIDGPISQFNMDNGKRRIKNAVSIYGRNEMNTIICIDVQCCERLMNVLSLEIKNIHGSMNIKHSIREVVKDFNFNEWKYRQLVDEFINRVRMLREYKEQQMRKSIKHSIREVVKDFNFNEWKYRQLGKLSNL</sequence>
<proteinExistence type="predicted"/>
<comment type="caution">
    <text evidence="1">The sequence shown here is derived from an EMBL/GenBank/DDBJ whole genome shotgun (WGS) entry which is preliminary data.</text>
</comment>
<accession>A0A397IKS7</accession>